<evidence type="ECO:0000259" key="7">
    <source>
        <dbReference type="SMART" id="SM01336"/>
    </source>
</evidence>
<evidence type="ECO:0000256" key="5">
    <source>
        <dbReference type="ARBA" id="ARBA00023242"/>
    </source>
</evidence>
<feature type="compositionally biased region" description="Basic and acidic residues" evidence="6">
    <location>
        <begin position="345"/>
        <end position="361"/>
    </location>
</feature>
<accession>A0A218Z6F9</accession>
<name>A0A218Z6F9_9HELO</name>
<dbReference type="InterPro" id="IPR001510">
    <property type="entry name" value="Znf_PARP"/>
</dbReference>
<comment type="subcellular location">
    <subcellularLocation>
        <location evidence="1">Nucleus</location>
    </subcellularLocation>
</comment>
<organism evidence="8 9">
    <name type="scientific">Diplocarpon coronariae</name>
    <dbReference type="NCBI Taxonomy" id="2795749"/>
    <lineage>
        <taxon>Eukaryota</taxon>
        <taxon>Fungi</taxon>
        <taxon>Dikarya</taxon>
        <taxon>Ascomycota</taxon>
        <taxon>Pezizomycotina</taxon>
        <taxon>Leotiomycetes</taxon>
        <taxon>Helotiales</taxon>
        <taxon>Drepanopezizaceae</taxon>
        <taxon>Diplocarpon</taxon>
    </lineage>
</organism>
<dbReference type="AlphaFoldDB" id="A0A218Z6F9"/>
<dbReference type="SUPFAM" id="SSF57716">
    <property type="entry name" value="Glucocorticoid receptor-like (DNA-binding domain)"/>
    <property type="match status" value="1"/>
</dbReference>
<dbReference type="Proteomes" id="UP000242519">
    <property type="component" value="Unassembled WGS sequence"/>
</dbReference>
<evidence type="ECO:0000313" key="8">
    <source>
        <dbReference type="EMBL" id="OWP03113.1"/>
    </source>
</evidence>
<evidence type="ECO:0000256" key="1">
    <source>
        <dbReference type="ARBA" id="ARBA00004123"/>
    </source>
</evidence>
<evidence type="ECO:0000313" key="9">
    <source>
        <dbReference type="Proteomes" id="UP000242519"/>
    </source>
</evidence>
<evidence type="ECO:0000256" key="3">
    <source>
        <dbReference type="ARBA" id="ARBA00022771"/>
    </source>
</evidence>
<evidence type="ECO:0000256" key="2">
    <source>
        <dbReference type="ARBA" id="ARBA00022723"/>
    </source>
</evidence>
<feature type="region of interest" description="Disordered" evidence="6">
    <location>
        <begin position="175"/>
        <end position="374"/>
    </location>
</feature>
<dbReference type="GO" id="GO:0008270">
    <property type="term" value="F:zinc ion binding"/>
    <property type="evidence" value="ECO:0007669"/>
    <property type="project" value="UniProtKB-KW"/>
</dbReference>
<dbReference type="OrthoDB" id="429950at2759"/>
<dbReference type="SMART" id="SM01336">
    <property type="entry name" value="zf-PARP"/>
    <property type="match status" value="1"/>
</dbReference>
<keyword evidence="4" id="KW-0862">Zinc</keyword>
<comment type="caution">
    <text evidence="8">The sequence shown here is derived from an EMBL/GenBank/DDBJ whole genome shotgun (WGS) entry which is preliminary data.</text>
</comment>
<keyword evidence="2" id="KW-0479">Metal-binding</keyword>
<dbReference type="STRING" id="503106.A0A218Z6F9"/>
<reference evidence="8 9" key="1">
    <citation type="submission" date="2017-04" db="EMBL/GenBank/DDBJ databases">
        <title>Draft genome sequence of Marssonina coronaria NL1: causal agent of apple blotch.</title>
        <authorList>
            <person name="Cheng Q."/>
        </authorList>
    </citation>
    <scope>NUCLEOTIDE SEQUENCE [LARGE SCALE GENOMIC DNA]</scope>
    <source>
        <strain evidence="8 9">NL1</strain>
    </source>
</reference>
<proteinExistence type="predicted"/>
<evidence type="ECO:0000256" key="6">
    <source>
        <dbReference type="SAM" id="MobiDB-lite"/>
    </source>
</evidence>
<dbReference type="Gene3D" id="3.30.1740.10">
    <property type="entry name" value="Zinc finger, PARP-type"/>
    <property type="match status" value="1"/>
</dbReference>
<keyword evidence="5" id="KW-0539">Nucleus</keyword>
<dbReference type="GO" id="GO:0003677">
    <property type="term" value="F:DNA binding"/>
    <property type="evidence" value="ECO:0007669"/>
    <property type="project" value="InterPro"/>
</dbReference>
<feature type="compositionally biased region" description="Basic residues" evidence="6">
    <location>
        <begin position="234"/>
        <end position="244"/>
    </location>
</feature>
<feature type="compositionally biased region" description="Basic residues" evidence="6">
    <location>
        <begin position="304"/>
        <end position="314"/>
    </location>
</feature>
<dbReference type="Pfam" id="PF00645">
    <property type="entry name" value="zf-PARP"/>
    <property type="match status" value="1"/>
</dbReference>
<dbReference type="GO" id="GO:0005634">
    <property type="term" value="C:nucleus"/>
    <property type="evidence" value="ECO:0007669"/>
    <property type="project" value="UniProtKB-SubCell"/>
</dbReference>
<feature type="domain" description="PARP-type" evidence="7">
    <location>
        <begin position="6"/>
        <end position="108"/>
    </location>
</feature>
<feature type="compositionally biased region" description="Basic and acidic residues" evidence="6">
    <location>
        <begin position="210"/>
        <end position="219"/>
    </location>
</feature>
<evidence type="ECO:0000256" key="4">
    <source>
        <dbReference type="ARBA" id="ARBA00022833"/>
    </source>
</evidence>
<dbReference type="InterPro" id="IPR036957">
    <property type="entry name" value="Znf_PARP_sf"/>
</dbReference>
<feature type="compositionally biased region" description="Basic and acidic residues" evidence="6">
    <location>
        <begin position="189"/>
        <end position="202"/>
    </location>
</feature>
<keyword evidence="9" id="KW-1185">Reference proteome</keyword>
<dbReference type="EMBL" id="MZNU01000200">
    <property type="protein sequence ID" value="OWP03113.1"/>
    <property type="molecule type" value="Genomic_DNA"/>
</dbReference>
<keyword evidence="3" id="KW-0863">Zinc-finger</keyword>
<protein>
    <recommendedName>
        <fullName evidence="7">PARP-type domain-containing protein</fullName>
    </recommendedName>
</protein>
<gene>
    <name evidence="8" type="ORF">B2J93_6430</name>
</gene>
<sequence>MPYRVETASTARAGCNSTECKAAGIKIDKDDLRLGVWVPFEDRGSWKWRHWGCVTGKVIEGIRNLILDPANPGTYRWDMLDGYDSEGIEKNSLERKPELQEKVRRCITQGFIDEYDFNGDPEMNVLGAVGLRTKEKKKSGKDQMACTHALDQMKAEIALGEGTAAGKKRAKVEVDRDEATPVKKKRAIKEKADSENGEDIKPAKPASKTRLKEVKKEEYGEVSEATIEDSKPVPSKKSRAKKAIKKEEEIDEMTAEANPAPARKSRAKGVKKEEQDAEMSGTAGDDQFHKNEEDFNVPVPVIAPKKRALGGKKAVKAEPADEDAVANDSYPEEAKPAPKKRSKKAVKDGKIKKSALTDDSKSGVLEGPFVYTNT</sequence>
<dbReference type="InParanoid" id="A0A218Z6F9"/>